<evidence type="ECO:0000313" key="3">
    <source>
        <dbReference type="Proteomes" id="UP000076738"/>
    </source>
</evidence>
<evidence type="ECO:0000259" key="1">
    <source>
        <dbReference type="Pfam" id="PF03644"/>
    </source>
</evidence>
<protein>
    <submittedName>
        <fullName evidence="2">Glycoside hydrolase family 85 protein</fullName>
    </submittedName>
</protein>
<dbReference type="EMBL" id="KV417306">
    <property type="protein sequence ID" value="KZO92848.1"/>
    <property type="molecule type" value="Genomic_DNA"/>
</dbReference>
<accession>A0A167IQ27</accession>
<sequence>MPSTAPSAGRLVVEDPFPDHPAYFVNLSSLESYMSSLGKTRFHPAIPLRPRTASSDARTKLVVCHDMAGNYPKDEHDPMWTMAWWGMTDVFIYFSHYRVGPPPRAWINAGHRQGCKVLGVLVFEPGNGEDEQYQLFRDAHGKPETKYAKCLVDLCEQRGFDGWLINLELRYYKHVKQLGEWLAYLTKEARDRLGSRSCIMWYDSITIWGWRSHQNTLTSQNAPFFLASDMLHTNYWYDLKKIKAAELYLENHVHGSRPATDVAFGIDMWGRGTYKDGGYKSCLAIDDIRRVTPQGRDFSTSLFGLAYLWENGELYSGDGQVRTRESWWERETLFWIGRATEEEQARDLQILNTDKSKRFEPGDRYHPLSHYFPFKPQDLPLSTTFSLGAGTFFNIHGQPAPEMSSWSDHGLVSPLPDLALPCSLAIIQGTNLEIPVKCEVIDRPELVWFGGHSLQINPPPFERGTKYFVPLFSVYCGLHRDADTCIVAELTWTQGDTSTSGKDILEWSTSISYKPENTECIALPLGAGESRWKRTASVFYNLVGLVRFGITVAFDQLFGQSLTIGAVSIRRVSRDLVNPIPPRYYAPRFYCEHARFTFSYRRDEFEGLLTWKTRIEYADSSPPMSTLDDETVLREVTISVVGSGGDSTQLCWATTQGDRFTFSWRMPEVQELLRAAEQSGKHVEVRVGVIDAAGQRMDMPPCTLKLSLLTQQVLP</sequence>
<feature type="domain" description="Cytosolic endo-beta-N-acetylglucosaminidase TIM barrel" evidence="1">
    <location>
        <begin position="73"/>
        <end position="392"/>
    </location>
</feature>
<organism evidence="2 3">
    <name type="scientific">Calocera viscosa (strain TUFC12733)</name>
    <dbReference type="NCBI Taxonomy" id="1330018"/>
    <lineage>
        <taxon>Eukaryota</taxon>
        <taxon>Fungi</taxon>
        <taxon>Dikarya</taxon>
        <taxon>Basidiomycota</taxon>
        <taxon>Agaricomycotina</taxon>
        <taxon>Dacrymycetes</taxon>
        <taxon>Dacrymycetales</taxon>
        <taxon>Dacrymycetaceae</taxon>
        <taxon>Calocera</taxon>
    </lineage>
</organism>
<dbReference type="GO" id="GO:0033925">
    <property type="term" value="F:mannosyl-glycoprotein endo-beta-N-acetylglucosaminidase activity"/>
    <property type="evidence" value="ECO:0007669"/>
    <property type="project" value="UniProtKB-EC"/>
</dbReference>
<reference evidence="2 3" key="1">
    <citation type="journal article" date="2016" name="Mol. Biol. Evol.">
        <title>Comparative Genomics of Early-Diverging Mushroom-Forming Fungi Provides Insights into the Origins of Lignocellulose Decay Capabilities.</title>
        <authorList>
            <person name="Nagy L.G."/>
            <person name="Riley R."/>
            <person name="Tritt A."/>
            <person name="Adam C."/>
            <person name="Daum C."/>
            <person name="Floudas D."/>
            <person name="Sun H."/>
            <person name="Yadav J.S."/>
            <person name="Pangilinan J."/>
            <person name="Larsson K.H."/>
            <person name="Matsuura K."/>
            <person name="Barry K."/>
            <person name="Labutti K."/>
            <person name="Kuo R."/>
            <person name="Ohm R.A."/>
            <person name="Bhattacharya S.S."/>
            <person name="Shirouzu T."/>
            <person name="Yoshinaga Y."/>
            <person name="Martin F.M."/>
            <person name="Grigoriev I.V."/>
            <person name="Hibbett D.S."/>
        </authorList>
    </citation>
    <scope>NUCLEOTIDE SEQUENCE [LARGE SCALE GENOMIC DNA]</scope>
    <source>
        <strain evidence="2 3">TUFC12733</strain>
    </source>
</reference>
<dbReference type="InterPro" id="IPR032979">
    <property type="entry name" value="ENGase"/>
</dbReference>
<dbReference type="AlphaFoldDB" id="A0A167IQ27"/>
<dbReference type="Gene3D" id="2.60.120.260">
    <property type="entry name" value="Galactose-binding domain-like"/>
    <property type="match status" value="1"/>
</dbReference>
<dbReference type="Gene3D" id="3.20.20.80">
    <property type="entry name" value="Glycosidases"/>
    <property type="match status" value="1"/>
</dbReference>
<dbReference type="PANTHER" id="PTHR13246">
    <property type="entry name" value="ENDO BETA N-ACETYLGLUCOSAMINIDASE"/>
    <property type="match status" value="1"/>
</dbReference>
<evidence type="ECO:0000313" key="2">
    <source>
        <dbReference type="EMBL" id="KZO92848.1"/>
    </source>
</evidence>
<proteinExistence type="predicted"/>
<dbReference type="OrthoDB" id="284473at2759"/>
<dbReference type="InterPro" id="IPR005201">
    <property type="entry name" value="TIM_ENGase"/>
</dbReference>
<dbReference type="STRING" id="1330018.A0A167IQ27"/>
<dbReference type="Proteomes" id="UP000076738">
    <property type="component" value="Unassembled WGS sequence"/>
</dbReference>
<keyword evidence="2" id="KW-0378">Hydrolase</keyword>
<gene>
    <name evidence="2" type="ORF">CALVIDRAFT_601133</name>
</gene>
<dbReference type="PANTHER" id="PTHR13246:SF1">
    <property type="entry name" value="CYTOSOLIC ENDO-BETA-N-ACETYLGLUCOSAMINIDASE"/>
    <property type="match status" value="1"/>
</dbReference>
<keyword evidence="3" id="KW-1185">Reference proteome</keyword>
<dbReference type="GO" id="GO:0005829">
    <property type="term" value="C:cytosol"/>
    <property type="evidence" value="ECO:0007669"/>
    <property type="project" value="UniProtKB-SubCell"/>
</dbReference>
<dbReference type="Pfam" id="PF03644">
    <property type="entry name" value="Glyco_hydro_85"/>
    <property type="match status" value="1"/>
</dbReference>
<name>A0A167IQ27_CALVF</name>